<gene>
    <name evidence="2" type="ORF">GCM10020366_10310</name>
</gene>
<sequence length="145" mass="15804">MLAGYEGITLPQLRGRLRGFSTAEVEAMLDHERANQQRPSSCGCSATARTPPHRELTRRPAPTGNGRMIAPPKPGRGRSGLNAPANPPPTSAEDPLPVRTVARKIADWIHRLGTIWVEGRSRRSRNGPRPPPPSSPCATRPPRCR</sequence>
<evidence type="ECO:0000313" key="2">
    <source>
        <dbReference type="EMBL" id="GAA3354247.1"/>
    </source>
</evidence>
<feature type="region of interest" description="Disordered" evidence="1">
    <location>
        <begin position="32"/>
        <end position="98"/>
    </location>
</feature>
<feature type="region of interest" description="Disordered" evidence="1">
    <location>
        <begin position="115"/>
        <end position="145"/>
    </location>
</feature>
<evidence type="ECO:0000313" key="3">
    <source>
        <dbReference type="Proteomes" id="UP001500483"/>
    </source>
</evidence>
<evidence type="ECO:0000256" key="1">
    <source>
        <dbReference type="SAM" id="MobiDB-lite"/>
    </source>
</evidence>
<name>A0ABP6RNB5_9PSEU</name>
<keyword evidence="3" id="KW-1185">Reference proteome</keyword>
<reference evidence="3" key="1">
    <citation type="journal article" date="2019" name="Int. J. Syst. Evol. Microbiol.">
        <title>The Global Catalogue of Microorganisms (GCM) 10K type strain sequencing project: providing services to taxonomists for standard genome sequencing and annotation.</title>
        <authorList>
            <consortium name="The Broad Institute Genomics Platform"/>
            <consortium name="The Broad Institute Genome Sequencing Center for Infectious Disease"/>
            <person name="Wu L."/>
            <person name="Ma J."/>
        </authorList>
    </citation>
    <scope>NUCLEOTIDE SEQUENCE [LARGE SCALE GENOMIC DNA]</scope>
    <source>
        <strain evidence="3">JCM 9687</strain>
    </source>
</reference>
<evidence type="ECO:0008006" key="4">
    <source>
        <dbReference type="Google" id="ProtNLM"/>
    </source>
</evidence>
<accession>A0ABP6RNB5</accession>
<dbReference type="Proteomes" id="UP001500483">
    <property type="component" value="Unassembled WGS sequence"/>
</dbReference>
<organism evidence="2 3">
    <name type="scientific">Saccharopolyspora gregorii</name>
    <dbReference type="NCBI Taxonomy" id="33914"/>
    <lineage>
        <taxon>Bacteria</taxon>
        <taxon>Bacillati</taxon>
        <taxon>Actinomycetota</taxon>
        <taxon>Actinomycetes</taxon>
        <taxon>Pseudonocardiales</taxon>
        <taxon>Pseudonocardiaceae</taxon>
        <taxon>Saccharopolyspora</taxon>
    </lineage>
</organism>
<feature type="compositionally biased region" description="Polar residues" evidence="1">
    <location>
        <begin position="36"/>
        <end position="48"/>
    </location>
</feature>
<dbReference type="EMBL" id="BAAAYK010000031">
    <property type="protein sequence ID" value="GAA3354247.1"/>
    <property type="molecule type" value="Genomic_DNA"/>
</dbReference>
<proteinExistence type="predicted"/>
<comment type="caution">
    <text evidence="2">The sequence shown here is derived from an EMBL/GenBank/DDBJ whole genome shotgun (WGS) entry which is preliminary data.</text>
</comment>
<protein>
    <recommendedName>
        <fullName evidence="4">DivIVA domain-containing protein</fullName>
    </recommendedName>
</protein>
<feature type="compositionally biased region" description="Low complexity" evidence="1">
    <location>
        <begin position="136"/>
        <end position="145"/>
    </location>
</feature>